<dbReference type="EMBL" id="CP019288">
    <property type="protein sequence ID" value="QHI35039.1"/>
    <property type="molecule type" value="Genomic_DNA"/>
</dbReference>
<sequence length="321" mass="37856">MRKILVLLTFIIAFILNVNSQTRIGKFEIEGKHNKLNKKTLASFKNTKTYFIFIESENAGYTKTDYENILNEVWNITPFQVITEDEFYEVAEEKAAFAQFRAFSITRHGKYGSTVFSYHVLDFWLIDKLKKLDTEKKKLKAKRKTVAAIYFTPDINSRQQIVSGKKSISGDLMNYRLGYIKNYLQHINHGLKEKKSFNMFDDFINKDKIGELNNKTLYMSENFIYSYSPWKVEEKEEKMTPEKLFEDYEHTYKVISDKELNNKILANEDFYYLMYNQNVSIKVISVVNGKTGEIIYSTYKSMSYNLKSKNLKELSRKISKN</sequence>
<dbReference type="OrthoDB" id="668115at2"/>
<keyword evidence="2" id="KW-1185">Reference proteome</keyword>
<organism evidence="1 2">
    <name type="scientific">Kordia antarctica</name>
    <dbReference type="NCBI Taxonomy" id="1218801"/>
    <lineage>
        <taxon>Bacteria</taxon>
        <taxon>Pseudomonadati</taxon>
        <taxon>Bacteroidota</taxon>
        <taxon>Flavobacteriia</taxon>
        <taxon>Flavobacteriales</taxon>
        <taxon>Flavobacteriaceae</taxon>
        <taxon>Kordia</taxon>
    </lineage>
</organism>
<dbReference type="KEGG" id="kan:IMCC3317_03850"/>
<dbReference type="Proteomes" id="UP000464657">
    <property type="component" value="Chromosome"/>
</dbReference>
<reference evidence="1 2" key="1">
    <citation type="journal article" date="2013" name="Int. J. Syst. Evol. Microbiol.">
        <title>Kordia antarctica sp. nov., isolated from Antarctic seawater.</title>
        <authorList>
            <person name="Baek K."/>
            <person name="Choi A."/>
            <person name="Kang I."/>
            <person name="Lee K."/>
            <person name="Cho J.C."/>
        </authorList>
    </citation>
    <scope>NUCLEOTIDE SEQUENCE [LARGE SCALE GENOMIC DNA]</scope>
    <source>
        <strain evidence="1 2">IMCC3317</strain>
    </source>
</reference>
<accession>A0A7L4ZEV4</accession>
<evidence type="ECO:0000313" key="2">
    <source>
        <dbReference type="Proteomes" id="UP000464657"/>
    </source>
</evidence>
<gene>
    <name evidence="1" type="ORF">IMCC3317_03850</name>
</gene>
<name>A0A7L4ZEV4_9FLAO</name>
<dbReference type="RefSeq" id="WP_160127816.1">
    <property type="nucleotide sequence ID" value="NZ_CP019288.1"/>
</dbReference>
<proteinExistence type="predicted"/>
<dbReference type="AlphaFoldDB" id="A0A7L4ZEV4"/>
<protein>
    <submittedName>
        <fullName evidence="1">Uncharacterized protein</fullName>
    </submittedName>
</protein>
<evidence type="ECO:0000313" key="1">
    <source>
        <dbReference type="EMBL" id="QHI35039.1"/>
    </source>
</evidence>